<dbReference type="Pfam" id="PF11503">
    <property type="entry name" value="YNR034W-A-like"/>
    <property type="match status" value="1"/>
</dbReference>
<dbReference type="InterPro" id="IPR035098">
    <property type="entry name" value="YNR034W-A/EGO2_sf"/>
</dbReference>
<reference evidence="1 2" key="1">
    <citation type="journal article" date="2019" name="BMC Genomics">
        <title>Chromosome level assembly and comparative genome analysis confirm lager-brewing yeasts originated from a single hybridization.</title>
        <authorList>
            <person name="Salazar A.N."/>
            <person name="Gorter de Vries A.R."/>
            <person name="van den Broek M."/>
            <person name="Brouwers N."/>
            <person name="de la Torre Cortes P."/>
            <person name="Kuijpers N.G.A."/>
            <person name="Daran J.G."/>
            <person name="Abeel T."/>
        </authorList>
    </citation>
    <scope>NUCLEOTIDE SEQUENCE [LARGE SCALE GENOMIC DNA]</scope>
    <source>
        <strain evidence="1 2">CBS 1483</strain>
    </source>
</reference>
<keyword evidence="2" id="KW-1185">Reference proteome</keyword>
<dbReference type="SUPFAM" id="SSF160683">
    <property type="entry name" value="YNR034W-A-like"/>
    <property type="match status" value="1"/>
</dbReference>
<organism evidence="1 2">
    <name type="scientific">Saccharomyces pastorianus</name>
    <name type="common">Lager yeast</name>
    <name type="synonym">Saccharomyces cerevisiae x Saccharomyces eubayanus</name>
    <dbReference type="NCBI Taxonomy" id="27292"/>
    <lineage>
        <taxon>Eukaryota</taxon>
        <taxon>Fungi</taxon>
        <taxon>Dikarya</taxon>
        <taxon>Ascomycota</taxon>
        <taxon>Saccharomycotina</taxon>
        <taxon>Saccharomycetes</taxon>
        <taxon>Saccharomycetales</taxon>
        <taxon>Saccharomycetaceae</taxon>
        <taxon>Saccharomyces</taxon>
    </lineage>
</organism>
<accession>A0A6C1E5Z9</accession>
<name>A0A6C1E5Z9_SACPS</name>
<sequence>MEAEKQSDIKGTIAFDTHGNVIESTGVGSQRIEDIGDLSKVTLDAEGFAQVQGDSLLVHLYKRNDITLAVYTSAQ</sequence>
<dbReference type="Gene3D" id="3.40.1840.10">
    <property type="entry name" value="YNR034W-A-like"/>
    <property type="match status" value="1"/>
</dbReference>
<dbReference type="Proteomes" id="UP000501346">
    <property type="component" value="Chromosome SeIII-ScIII"/>
</dbReference>
<dbReference type="EMBL" id="CP049000">
    <property type="protein sequence ID" value="QID83954.1"/>
    <property type="molecule type" value="Genomic_DNA"/>
</dbReference>
<dbReference type="OrthoDB" id="4057220at2759"/>
<dbReference type="AlphaFoldDB" id="A0A6C1E5Z9"/>
<dbReference type="SMR" id="A0A6C1E5Z9"/>
<dbReference type="FunFam" id="3.40.1840.10:FF:000002">
    <property type="entry name" value="Conserved protein"/>
    <property type="match status" value="1"/>
</dbReference>
<evidence type="ECO:0000313" key="2">
    <source>
        <dbReference type="Proteomes" id="UP000501346"/>
    </source>
</evidence>
<gene>
    <name evidence="1" type="ORF">GRS66_006443</name>
</gene>
<dbReference type="InterPro" id="IPR021591">
    <property type="entry name" value="YNR034W-A/EGO2"/>
</dbReference>
<protein>
    <submittedName>
        <fullName evidence="1">Uncharacterized protein</fullName>
    </submittedName>
</protein>
<proteinExistence type="predicted"/>
<evidence type="ECO:0000313" key="1">
    <source>
        <dbReference type="EMBL" id="QID83954.1"/>
    </source>
</evidence>